<dbReference type="InterPro" id="IPR000481">
    <property type="entry name" value="GPCR_Pheromne_B_alpha_rcpt"/>
</dbReference>
<dbReference type="PRINTS" id="PR00901">
    <property type="entry name" value="PHEROMONEBAR"/>
</dbReference>
<evidence type="ECO:0000313" key="11">
    <source>
        <dbReference type="EMBL" id="KIY48905.1"/>
    </source>
</evidence>
<feature type="transmembrane region" description="Helical" evidence="10">
    <location>
        <begin position="207"/>
        <end position="231"/>
    </location>
</feature>
<evidence type="ECO:0000256" key="6">
    <source>
        <dbReference type="ARBA" id="ARBA00023040"/>
    </source>
</evidence>
<evidence type="ECO:0000256" key="8">
    <source>
        <dbReference type="ARBA" id="ARBA00023170"/>
    </source>
</evidence>
<accession>A0A0D7ADY6</accession>
<feature type="transmembrane region" description="Helical" evidence="10">
    <location>
        <begin position="164"/>
        <end position="186"/>
    </location>
</feature>
<protein>
    <submittedName>
        <fullName evidence="11">Pheromone receptor</fullName>
    </submittedName>
</protein>
<keyword evidence="5 10" id="KW-1133">Transmembrane helix</keyword>
<dbReference type="EMBL" id="KN881803">
    <property type="protein sequence ID" value="KIY48905.1"/>
    <property type="molecule type" value="Genomic_DNA"/>
</dbReference>
<keyword evidence="7 10" id="KW-0472">Membrane</keyword>
<dbReference type="AlphaFoldDB" id="A0A0D7ADY6"/>
<reference evidence="11 12" key="1">
    <citation type="journal article" date="2015" name="Fungal Genet. Biol.">
        <title>Evolution of novel wood decay mechanisms in Agaricales revealed by the genome sequences of Fistulina hepatica and Cylindrobasidium torrendii.</title>
        <authorList>
            <person name="Floudas D."/>
            <person name="Held B.W."/>
            <person name="Riley R."/>
            <person name="Nagy L.G."/>
            <person name="Koehler G."/>
            <person name="Ransdell A.S."/>
            <person name="Younus H."/>
            <person name="Chow J."/>
            <person name="Chiniquy J."/>
            <person name="Lipzen A."/>
            <person name="Tritt A."/>
            <person name="Sun H."/>
            <person name="Haridas S."/>
            <person name="LaButti K."/>
            <person name="Ohm R.A."/>
            <person name="Kues U."/>
            <person name="Blanchette R.A."/>
            <person name="Grigoriev I.V."/>
            <person name="Minto R.E."/>
            <person name="Hibbett D.S."/>
        </authorList>
    </citation>
    <scope>NUCLEOTIDE SEQUENCE [LARGE SCALE GENOMIC DNA]</scope>
    <source>
        <strain evidence="11 12">ATCC 64428</strain>
    </source>
</reference>
<evidence type="ECO:0000256" key="7">
    <source>
        <dbReference type="ARBA" id="ARBA00023136"/>
    </source>
</evidence>
<evidence type="ECO:0000256" key="1">
    <source>
        <dbReference type="ARBA" id="ARBA00004141"/>
    </source>
</evidence>
<dbReference type="Proteomes" id="UP000054144">
    <property type="component" value="Unassembled WGS sequence"/>
</dbReference>
<gene>
    <name evidence="11" type="ORF">FISHEDRAFT_42450</name>
</gene>
<evidence type="ECO:0000256" key="5">
    <source>
        <dbReference type="ARBA" id="ARBA00022989"/>
    </source>
</evidence>
<dbReference type="InterPro" id="IPR001499">
    <property type="entry name" value="GPCR_STE3"/>
</dbReference>
<sequence length="330" mass="37603">MAKTDPSYPLFPICAFLGFVFALIPLPWHMQSWNSGTCFFMAWTALACLNQFVNSVVWAGNVLNPAPWWCEISIRIYLGASVGIPASSFCIVRRLYLISTLKPIATTRPEKRRAVFVDSLFCVLFPVIYIAMQYIVQGHRYNIFEDIGCYPAIYNTLLSYFISMMWPVVIGVASAVYCLLSLYHFNQRRTACASLLSGSPGLSVTRYFRLMALAATELCCTTPLGTFFIAINAAGGQVQPWISWAWVHYGYSRVSLYPAIIWRADKKNEAAMELSRWLAPFCAIVFFAYFGFAVEARRVYLKVWHRVRRYCCRVLKLKMSGVDREKGFVL</sequence>
<feature type="transmembrane region" description="Helical" evidence="10">
    <location>
        <begin position="6"/>
        <end position="26"/>
    </location>
</feature>
<dbReference type="Pfam" id="PF02076">
    <property type="entry name" value="STE3"/>
    <property type="match status" value="1"/>
</dbReference>
<evidence type="ECO:0000256" key="2">
    <source>
        <dbReference type="ARBA" id="ARBA00011085"/>
    </source>
</evidence>
<dbReference type="GO" id="GO:0005886">
    <property type="term" value="C:plasma membrane"/>
    <property type="evidence" value="ECO:0007669"/>
    <property type="project" value="TreeGrafter"/>
</dbReference>
<feature type="transmembrane region" description="Helical" evidence="10">
    <location>
        <begin position="113"/>
        <end position="136"/>
    </location>
</feature>
<dbReference type="CDD" id="cd14966">
    <property type="entry name" value="7tmD_STE3"/>
    <property type="match status" value="1"/>
</dbReference>
<dbReference type="GO" id="GO:0004934">
    <property type="term" value="F:mating-type alpha-factor pheromone receptor activity"/>
    <property type="evidence" value="ECO:0007669"/>
    <property type="project" value="InterPro"/>
</dbReference>
<dbReference type="PRINTS" id="PR00899">
    <property type="entry name" value="GPCRSTE3"/>
</dbReference>
<keyword evidence="8 11" id="KW-0675">Receptor</keyword>
<keyword evidence="3" id="KW-0589">Pheromone response</keyword>
<organism evidence="11 12">
    <name type="scientific">Fistulina hepatica ATCC 64428</name>
    <dbReference type="NCBI Taxonomy" id="1128425"/>
    <lineage>
        <taxon>Eukaryota</taxon>
        <taxon>Fungi</taxon>
        <taxon>Dikarya</taxon>
        <taxon>Basidiomycota</taxon>
        <taxon>Agaricomycotina</taxon>
        <taxon>Agaricomycetes</taxon>
        <taxon>Agaricomycetidae</taxon>
        <taxon>Agaricales</taxon>
        <taxon>Fistulinaceae</taxon>
        <taxon>Fistulina</taxon>
    </lineage>
</organism>
<feature type="transmembrane region" description="Helical" evidence="10">
    <location>
        <begin position="38"/>
        <end position="60"/>
    </location>
</feature>
<evidence type="ECO:0000256" key="10">
    <source>
        <dbReference type="SAM" id="Phobius"/>
    </source>
</evidence>
<feature type="transmembrane region" description="Helical" evidence="10">
    <location>
        <begin position="277"/>
        <end position="296"/>
    </location>
</feature>
<keyword evidence="6" id="KW-0297">G-protein coupled receptor</keyword>
<proteinExistence type="inferred from homology"/>
<keyword evidence="4 10" id="KW-0812">Transmembrane</keyword>
<evidence type="ECO:0000256" key="9">
    <source>
        <dbReference type="ARBA" id="ARBA00023224"/>
    </source>
</evidence>
<dbReference type="PANTHER" id="PTHR28097:SF1">
    <property type="entry name" value="PHEROMONE A FACTOR RECEPTOR"/>
    <property type="match status" value="1"/>
</dbReference>
<dbReference type="PANTHER" id="PTHR28097">
    <property type="entry name" value="PHEROMONE A FACTOR RECEPTOR"/>
    <property type="match status" value="1"/>
</dbReference>
<comment type="subcellular location">
    <subcellularLocation>
        <location evidence="1">Membrane</location>
        <topology evidence="1">Multi-pass membrane protein</topology>
    </subcellularLocation>
</comment>
<dbReference type="GO" id="GO:0000750">
    <property type="term" value="P:pheromone-dependent signal transduction involved in conjugation with cellular fusion"/>
    <property type="evidence" value="ECO:0007669"/>
    <property type="project" value="TreeGrafter"/>
</dbReference>
<dbReference type="OrthoDB" id="2874149at2759"/>
<evidence type="ECO:0000313" key="12">
    <source>
        <dbReference type="Proteomes" id="UP000054144"/>
    </source>
</evidence>
<keyword evidence="12" id="KW-1185">Reference proteome</keyword>
<evidence type="ECO:0000256" key="4">
    <source>
        <dbReference type="ARBA" id="ARBA00022692"/>
    </source>
</evidence>
<name>A0A0D7ADY6_9AGAR</name>
<keyword evidence="9" id="KW-0807">Transducer</keyword>
<evidence type="ECO:0000256" key="3">
    <source>
        <dbReference type="ARBA" id="ARBA00022507"/>
    </source>
</evidence>
<comment type="similarity">
    <text evidence="2">Belongs to the G-protein coupled receptor 4 family.</text>
</comment>